<name>A0A2V2N8V9_9EURY</name>
<keyword evidence="4" id="KW-0175">Coiled coil</keyword>
<feature type="coiled-coil region" evidence="4">
    <location>
        <begin position="115"/>
        <end position="149"/>
    </location>
</feature>
<dbReference type="GO" id="GO:0003700">
    <property type="term" value="F:DNA-binding transcription factor activity"/>
    <property type="evidence" value="ECO:0007669"/>
    <property type="project" value="InterPro"/>
</dbReference>
<dbReference type="InterPro" id="IPR011991">
    <property type="entry name" value="ArsR-like_HTH"/>
</dbReference>
<evidence type="ECO:0000259" key="5">
    <source>
        <dbReference type="PROSITE" id="PS50987"/>
    </source>
</evidence>
<reference evidence="6 7" key="1">
    <citation type="submission" date="2018-05" db="EMBL/GenBank/DDBJ databases">
        <title>Draft genome of Methanospirillum lacunae Ki8-1.</title>
        <authorList>
            <person name="Dueholm M.S."/>
            <person name="Nielsen P.H."/>
            <person name="Bakmann L.F."/>
            <person name="Otzen D.E."/>
        </authorList>
    </citation>
    <scope>NUCLEOTIDE SEQUENCE [LARGE SCALE GENOMIC DNA]</scope>
    <source>
        <strain evidence="6 7">Ki8-1</strain>
    </source>
</reference>
<evidence type="ECO:0000256" key="4">
    <source>
        <dbReference type="SAM" id="Coils"/>
    </source>
</evidence>
<dbReference type="GO" id="GO:0003677">
    <property type="term" value="F:DNA binding"/>
    <property type="evidence" value="ECO:0007669"/>
    <property type="project" value="UniProtKB-KW"/>
</dbReference>
<sequence length="215" mass="24622">MTNYTLVSEDQAELSLLLDILGNRNRRRIIDLIRDKPCFVTEISEKLMISPKAVIDHLQMLEEASILSFRHDEKRRKYYYLAHDINIQVHLDREQGLIPLVLSEDQKFIISLLKLWQMISSRQQLTLRLEELEREIDQQISEALRQGRLAGNGDTGLMVAVALAHGARTIEEISHLTDLDASTVEEVIEALVEQGIACRTGSSYRLRGNYAEQPL</sequence>
<dbReference type="CDD" id="cd00090">
    <property type="entry name" value="HTH_ARSR"/>
    <property type="match status" value="1"/>
</dbReference>
<dbReference type="InterPro" id="IPR036388">
    <property type="entry name" value="WH-like_DNA-bd_sf"/>
</dbReference>
<dbReference type="SMART" id="SM00418">
    <property type="entry name" value="HTH_ARSR"/>
    <property type="match status" value="1"/>
</dbReference>
<dbReference type="Gene3D" id="1.10.10.10">
    <property type="entry name" value="Winged helix-like DNA-binding domain superfamily/Winged helix DNA-binding domain"/>
    <property type="match status" value="2"/>
</dbReference>
<evidence type="ECO:0000256" key="2">
    <source>
        <dbReference type="ARBA" id="ARBA00023125"/>
    </source>
</evidence>
<evidence type="ECO:0000256" key="1">
    <source>
        <dbReference type="ARBA" id="ARBA00023015"/>
    </source>
</evidence>
<gene>
    <name evidence="6" type="ORF">DK846_08560</name>
</gene>
<dbReference type="Proteomes" id="UP000245657">
    <property type="component" value="Unassembled WGS sequence"/>
</dbReference>
<proteinExistence type="predicted"/>
<dbReference type="PROSITE" id="PS50987">
    <property type="entry name" value="HTH_ARSR_2"/>
    <property type="match status" value="1"/>
</dbReference>
<keyword evidence="3" id="KW-0804">Transcription</keyword>
<evidence type="ECO:0000256" key="3">
    <source>
        <dbReference type="ARBA" id="ARBA00023163"/>
    </source>
</evidence>
<dbReference type="SUPFAM" id="SSF46785">
    <property type="entry name" value="Winged helix' DNA-binding domain"/>
    <property type="match status" value="2"/>
</dbReference>
<protein>
    <submittedName>
        <fullName evidence="6">ArsR family transcriptional regulator</fullName>
    </submittedName>
</protein>
<dbReference type="PANTHER" id="PTHR33154">
    <property type="entry name" value="TRANSCRIPTIONAL REGULATOR, ARSR FAMILY"/>
    <property type="match status" value="1"/>
</dbReference>
<dbReference type="InterPro" id="IPR001845">
    <property type="entry name" value="HTH_ArsR_DNA-bd_dom"/>
</dbReference>
<dbReference type="AlphaFoldDB" id="A0A2V2N8V9"/>
<keyword evidence="1" id="KW-0805">Transcription regulation</keyword>
<accession>A0A2V2N8V9</accession>
<dbReference type="PANTHER" id="PTHR33154:SF33">
    <property type="entry name" value="TRANSCRIPTIONAL REPRESSOR SDPR"/>
    <property type="match status" value="1"/>
</dbReference>
<evidence type="ECO:0000313" key="6">
    <source>
        <dbReference type="EMBL" id="PWR72031.1"/>
    </source>
</evidence>
<dbReference type="Pfam" id="PF01022">
    <property type="entry name" value="HTH_5"/>
    <property type="match status" value="1"/>
</dbReference>
<organism evidence="6 7">
    <name type="scientific">Methanospirillum lacunae</name>
    <dbReference type="NCBI Taxonomy" id="668570"/>
    <lineage>
        <taxon>Archaea</taxon>
        <taxon>Methanobacteriati</taxon>
        <taxon>Methanobacteriota</taxon>
        <taxon>Stenosarchaea group</taxon>
        <taxon>Methanomicrobia</taxon>
        <taxon>Methanomicrobiales</taxon>
        <taxon>Methanospirillaceae</taxon>
        <taxon>Methanospirillum</taxon>
    </lineage>
</organism>
<comment type="caution">
    <text evidence="6">The sequence shown here is derived from an EMBL/GenBank/DDBJ whole genome shotgun (WGS) entry which is preliminary data.</text>
</comment>
<dbReference type="InterPro" id="IPR036390">
    <property type="entry name" value="WH_DNA-bd_sf"/>
</dbReference>
<evidence type="ECO:0000313" key="7">
    <source>
        <dbReference type="Proteomes" id="UP000245657"/>
    </source>
</evidence>
<keyword evidence="2" id="KW-0238">DNA-binding</keyword>
<keyword evidence="7" id="KW-1185">Reference proteome</keyword>
<dbReference type="InterPro" id="IPR051081">
    <property type="entry name" value="HTH_MetalResp_TranReg"/>
</dbReference>
<dbReference type="EMBL" id="QGMY01000007">
    <property type="protein sequence ID" value="PWR72031.1"/>
    <property type="molecule type" value="Genomic_DNA"/>
</dbReference>
<feature type="domain" description="HTH arsR-type" evidence="5">
    <location>
        <begin position="6"/>
        <end position="100"/>
    </location>
</feature>